<feature type="compositionally biased region" description="Basic and acidic residues" evidence="1">
    <location>
        <begin position="23"/>
        <end position="41"/>
    </location>
</feature>
<reference evidence="2" key="1">
    <citation type="submission" date="2024-04" db="EMBL/GenBank/DDBJ databases">
        <authorList>
            <consortium name="Molecular Ecology Group"/>
        </authorList>
    </citation>
    <scope>NUCLEOTIDE SEQUENCE</scope>
</reference>
<proteinExistence type="predicted"/>
<protein>
    <submittedName>
        <fullName evidence="2">Uncharacterized protein</fullName>
    </submittedName>
</protein>
<dbReference type="Proteomes" id="UP001497644">
    <property type="component" value="Chromosome 9"/>
</dbReference>
<sequence length="190" mass="21103">MATCTNSHDKRRKRLAEVPPIQRDGRKDPVAPTNEENRGEAPHNISGSGTRGTVCITPYTNAGARGTLRGRGRNPVTVYSDQSHPLCDTYKAPGKYTKPRCLKARARARLEPANRSGPFRAGCPLLLQLLGSRHGFVVIVDDNNDGNDGNGDGDDALAFQLCNLTNSAYLYSMWWRRLCYSYVRCTYVFH</sequence>
<dbReference type="EMBL" id="OZ034832">
    <property type="protein sequence ID" value="CAL1689290.1"/>
    <property type="molecule type" value="Genomic_DNA"/>
</dbReference>
<organism evidence="2 3">
    <name type="scientific">Lasius platythorax</name>
    <dbReference type="NCBI Taxonomy" id="488582"/>
    <lineage>
        <taxon>Eukaryota</taxon>
        <taxon>Metazoa</taxon>
        <taxon>Ecdysozoa</taxon>
        <taxon>Arthropoda</taxon>
        <taxon>Hexapoda</taxon>
        <taxon>Insecta</taxon>
        <taxon>Pterygota</taxon>
        <taxon>Neoptera</taxon>
        <taxon>Endopterygota</taxon>
        <taxon>Hymenoptera</taxon>
        <taxon>Apocrita</taxon>
        <taxon>Aculeata</taxon>
        <taxon>Formicoidea</taxon>
        <taxon>Formicidae</taxon>
        <taxon>Formicinae</taxon>
        <taxon>Lasius</taxon>
        <taxon>Lasius</taxon>
    </lineage>
</organism>
<evidence type="ECO:0000313" key="2">
    <source>
        <dbReference type="EMBL" id="CAL1689290.1"/>
    </source>
</evidence>
<evidence type="ECO:0000256" key="1">
    <source>
        <dbReference type="SAM" id="MobiDB-lite"/>
    </source>
</evidence>
<feature type="region of interest" description="Disordered" evidence="1">
    <location>
        <begin position="1"/>
        <end position="52"/>
    </location>
</feature>
<keyword evidence="3" id="KW-1185">Reference proteome</keyword>
<name>A0AAV2PCG9_9HYME</name>
<dbReference type="AlphaFoldDB" id="A0AAV2PCG9"/>
<gene>
    <name evidence="2" type="ORF">LPLAT_LOCUS14242</name>
</gene>
<evidence type="ECO:0000313" key="3">
    <source>
        <dbReference type="Proteomes" id="UP001497644"/>
    </source>
</evidence>
<accession>A0AAV2PCG9</accession>